<keyword evidence="1" id="KW-1133">Transmembrane helix</keyword>
<feature type="transmembrane region" description="Helical" evidence="1">
    <location>
        <begin position="15"/>
        <end position="35"/>
    </location>
</feature>
<proteinExistence type="predicted"/>
<gene>
    <name evidence="2" type="ORF">GOB84_07610</name>
</gene>
<evidence type="ECO:0008006" key="4">
    <source>
        <dbReference type="Google" id="ProtNLM"/>
    </source>
</evidence>
<name>A0ABX0KD68_9PROT</name>
<feature type="transmembrane region" description="Helical" evidence="1">
    <location>
        <begin position="79"/>
        <end position="100"/>
    </location>
</feature>
<accession>A0ABX0KD68</accession>
<keyword evidence="3" id="KW-1185">Reference proteome</keyword>
<protein>
    <recommendedName>
        <fullName evidence="4">Transmembrane protein</fullName>
    </recommendedName>
</protein>
<sequence>MTTPPLSPVEIFQHVRMVLGMILGLSVTRLLNGLVKIIQHPGTARPDAVHIGWVLNMLLTLVHFWWWQCWLAEVPHWTFEIYLFLVVYMIFLFFLCALLFPDTISDYSGYRDFFMSRRKWFFGVLAATVVFDLIDTLIKGPAHYALFSEEYWFRVPVYLCLCAVAAWSSNRRFQMAFVTVALLYNVSWIVRHFNTLN</sequence>
<keyword evidence="1" id="KW-0812">Transmembrane</keyword>
<reference evidence="2 3" key="1">
    <citation type="journal article" date="2020" name="Int. J. Syst. Evol. Microbiol.">
        <title>Novel acetic acid bacteria from cider fermentations: Acetobacter conturbans sp. nov. and Acetobacter fallax sp. nov.</title>
        <authorList>
            <person name="Sombolestani A.S."/>
            <person name="Cleenwerck I."/>
            <person name="Cnockaert M."/>
            <person name="Borremans W."/>
            <person name="Wieme A.D."/>
            <person name="De Vuyst L."/>
            <person name="Vandamme P."/>
        </authorList>
    </citation>
    <scope>NUCLEOTIDE SEQUENCE [LARGE SCALE GENOMIC DNA]</scope>
    <source>
        <strain evidence="2 3">LMG 1637</strain>
    </source>
</reference>
<feature type="transmembrane region" description="Helical" evidence="1">
    <location>
        <begin position="120"/>
        <end position="139"/>
    </location>
</feature>
<dbReference type="RefSeq" id="WP_173576948.1">
    <property type="nucleotide sequence ID" value="NZ_WOSW01000010.1"/>
</dbReference>
<dbReference type="Proteomes" id="UP000615326">
    <property type="component" value="Unassembled WGS sequence"/>
</dbReference>
<evidence type="ECO:0000313" key="2">
    <source>
        <dbReference type="EMBL" id="NHO32430.1"/>
    </source>
</evidence>
<feature type="transmembrane region" description="Helical" evidence="1">
    <location>
        <begin position="47"/>
        <end position="67"/>
    </location>
</feature>
<comment type="caution">
    <text evidence="2">The sequence shown here is derived from an EMBL/GenBank/DDBJ whole genome shotgun (WGS) entry which is preliminary data.</text>
</comment>
<evidence type="ECO:0000256" key="1">
    <source>
        <dbReference type="SAM" id="Phobius"/>
    </source>
</evidence>
<organism evidence="2 3">
    <name type="scientific">Acetobacter fallax</name>
    <dbReference type="NCBI Taxonomy" id="1737473"/>
    <lineage>
        <taxon>Bacteria</taxon>
        <taxon>Pseudomonadati</taxon>
        <taxon>Pseudomonadota</taxon>
        <taxon>Alphaproteobacteria</taxon>
        <taxon>Acetobacterales</taxon>
        <taxon>Acetobacteraceae</taxon>
        <taxon>Acetobacter</taxon>
    </lineage>
</organism>
<keyword evidence="1" id="KW-0472">Membrane</keyword>
<feature type="transmembrane region" description="Helical" evidence="1">
    <location>
        <begin position="151"/>
        <end position="168"/>
    </location>
</feature>
<dbReference type="EMBL" id="WOSW01000010">
    <property type="protein sequence ID" value="NHO32430.1"/>
    <property type="molecule type" value="Genomic_DNA"/>
</dbReference>
<evidence type="ECO:0000313" key="3">
    <source>
        <dbReference type="Proteomes" id="UP000615326"/>
    </source>
</evidence>